<evidence type="ECO:0000313" key="3">
    <source>
        <dbReference type="Proteomes" id="UP000263486"/>
    </source>
</evidence>
<dbReference type="PANTHER" id="PTHR37030:SF1">
    <property type="entry name" value="NUCLEOTIDYLTRANSFERASE"/>
    <property type="match status" value="1"/>
</dbReference>
<reference evidence="2 3" key="1">
    <citation type="submission" date="2018-08" db="EMBL/GenBank/DDBJ databases">
        <title>Draft genome sequence of Psychrilyobacter sp. strain SD5 isolated from Black Sea water.</title>
        <authorList>
            <person name="Yadav S."/>
            <person name="Villanueva L."/>
            <person name="Damste J.S.S."/>
        </authorList>
    </citation>
    <scope>NUCLEOTIDE SEQUENCE [LARGE SCALE GENOMIC DNA]</scope>
    <source>
        <strain evidence="2 3">SD5</strain>
    </source>
</reference>
<dbReference type="Gene3D" id="3.30.460.10">
    <property type="entry name" value="Beta Polymerase, domain 2"/>
    <property type="match status" value="1"/>
</dbReference>
<evidence type="ECO:0000259" key="1">
    <source>
        <dbReference type="Pfam" id="PF01909"/>
    </source>
</evidence>
<comment type="caution">
    <text evidence="2">The sequence shown here is derived from an EMBL/GenBank/DDBJ whole genome shotgun (WGS) entry which is preliminary data.</text>
</comment>
<dbReference type="CDD" id="cd05403">
    <property type="entry name" value="NT_KNTase_like"/>
    <property type="match status" value="1"/>
</dbReference>
<dbReference type="Proteomes" id="UP000263486">
    <property type="component" value="Unassembled WGS sequence"/>
</dbReference>
<keyword evidence="3" id="KW-1185">Reference proteome</keyword>
<dbReference type="InterPro" id="IPR002934">
    <property type="entry name" value="Polymerase_NTP_transf_dom"/>
</dbReference>
<accession>A0ABX9KG24</accession>
<sequence>MINLRKINSLRDKLSSLYNAEKIYVFGSYAWGEPTEDSDLDILVISNKFSNLSLGKRIAQATDILFELDFPVDLVIETQEEFHQFEKVRGSLEYQVENKGVLL</sequence>
<evidence type="ECO:0000313" key="2">
    <source>
        <dbReference type="EMBL" id="REI40788.1"/>
    </source>
</evidence>
<dbReference type="SUPFAM" id="SSF81301">
    <property type="entry name" value="Nucleotidyltransferase"/>
    <property type="match status" value="1"/>
</dbReference>
<dbReference type="PANTHER" id="PTHR37030">
    <property type="entry name" value="NUCLEOTIDYLTRANSFERASE"/>
    <property type="match status" value="1"/>
</dbReference>
<dbReference type="RefSeq" id="WP_114642709.1">
    <property type="nucleotide sequence ID" value="NZ_JAACIO010000018.1"/>
</dbReference>
<gene>
    <name evidence="2" type="ORF">DYH56_09915</name>
</gene>
<feature type="domain" description="Polymerase nucleotidyl transferase" evidence="1">
    <location>
        <begin position="8"/>
        <end position="88"/>
    </location>
</feature>
<protein>
    <submittedName>
        <fullName evidence="2">Nucleotidyltransferase domain-containing protein</fullName>
    </submittedName>
</protein>
<organism evidence="2 3">
    <name type="scientific">Psychrilyobacter piezotolerans</name>
    <dbReference type="NCBI Taxonomy" id="2293438"/>
    <lineage>
        <taxon>Bacteria</taxon>
        <taxon>Fusobacteriati</taxon>
        <taxon>Fusobacteriota</taxon>
        <taxon>Fusobacteriia</taxon>
        <taxon>Fusobacteriales</taxon>
        <taxon>Fusobacteriaceae</taxon>
        <taxon>Psychrilyobacter</taxon>
    </lineage>
</organism>
<dbReference type="EMBL" id="QUAJ01000016">
    <property type="protein sequence ID" value="REI40788.1"/>
    <property type="molecule type" value="Genomic_DNA"/>
</dbReference>
<dbReference type="InterPro" id="IPR043519">
    <property type="entry name" value="NT_sf"/>
</dbReference>
<proteinExistence type="predicted"/>
<name>A0ABX9KG24_9FUSO</name>
<dbReference type="Pfam" id="PF01909">
    <property type="entry name" value="NTP_transf_2"/>
    <property type="match status" value="1"/>
</dbReference>